<dbReference type="EMBL" id="SMDR01000001">
    <property type="protein sequence ID" value="TNJ35813.1"/>
    <property type="molecule type" value="Genomic_DNA"/>
</dbReference>
<dbReference type="Proteomes" id="UP000305760">
    <property type="component" value="Unassembled WGS sequence"/>
</dbReference>
<evidence type="ECO:0000313" key="1">
    <source>
        <dbReference type="EMBL" id="TNJ35813.1"/>
    </source>
</evidence>
<keyword evidence="2" id="KW-1185">Reference proteome</keyword>
<proteinExistence type="predicted"/>
<dbReference type="InterPro" id="IPR032710">
    <property type="entry name" value="NTF2-like_dom_sf"/>
</dbReference>
<dbReference type="SUPFAM" id="SSF54427">
    <property type="entry name" value="NTF2-like"/>
    <property type="match status" value="1"/>
</dbReference>
<organism evidence="1 2">
    <name type="scientific">Arenimonas terrae</name>
    <dbReference type="NCBI Taxonomy" id="2546226"/>
    <lineage>
        <taxon>Bacteria</taxon>
        <taxon>Pseudomonadati</taxon>
        <taxon>Pseudomonadota</taxon>
        <taxon>Gammaproteobacteria</taxon>
        <taxon>Lysobacterales</taxon>
        <taxon>Lysobacteraceae</taxon>
        <taxon>Arenimonas</taxon>
    </lineage>
</organism>
<comment type="caution">
    <text evidence="1">The sequence shown here is derived from an EMBL/GenBank/DDBJ whole genome shotgun (WGS) entry which is preliminary data.</text>
</comment>
<evidence type="ECO:0000313" key="2">
    <source>
        <dbReference type="Proteomes" id="UP000305760"/>
    </source>
</evidence>
<protein>
    <submittedName>
        <fullName evidence="1">Nuclear transport factor 2 family protein</fullName>
    </submittedName>
</protein>
<dbReference type="OrthoDB" id="5801455at2"/>
<sequence length="136" mass="14977">MLLVALLGLLTGCSREPPEQALRATIATMQAAAEARDSDALAESISEDFVGPEGMDRDTFRRYLAVLWLRNREVGVSLGPLEVELVDERANVGFTAAATGGEGWMPDRGQIYRVTTGWRIEGGEWRLISARWEPTL</sequence>
<gene>
    <name evidence="1" type="ORF">E1B00_01930</name>
</gene>
<dbReference type="AlphaFoldDB" id="A0A5C4RX13"/>
<dbReference type="Gene3D" id="3.10.450.50">
    <property type="match status" value="1"/>
</dbReference>
<name>A0A5C4RX13_9GAMM</name>
<reference evidence="1 2" key="1">
    <citation type="submission" date="2019-03" db="EMBL/GenBank/DDBJ databases">
        <title>Arenimonas daejeonensis sp. nov., isolated from compost.</title>
        <authorList>
            <person name="Jeon C.O."/>
        </authorList>
    </citation>
    <scope>NUCLEOTIDE SEQUENCE [LARGE SCALE GENOMIC DNA]</scope>
    <source>
        <strain evidence="1 2">R29</strain>
    </source>
</reference>
<accession>A0A5C4RX13</accession>